<proteinExistence type="predicted"/>
<evidence type="ECO:0000313" key="2">
    <source>
        <dbReference type="EMBL" id="KKL06688.1"/>
    </source>
</evidence>
<accession>A0A0F9D3I7</accession>
<feature type="compositionally biased region" description="Acidic residues" evidence="1">
    <location>
        <begin position="71"/>
        <end position="84"/>
    </location>
</feature>
<comment type="caution">
    <text evidence="2">The sequence shown here is derived from an EMBL/GenBank/DDBJ whole genome shotgun (WGS) entry which is preliminary data.</text>
</comment>
<protein>
    <submittedName>
        <fullName evidence="2">Uncharacterized protein</fullName>
    </submittedName>
</protein>
<feature type="compositionally biased region" description="Polar residues" evidence="1">
    <location>
        <begin position="1"/>
        <end position="11"/>
    </location>
</feature>
<gene>
    <name evidence="2" type="ORF">LCGC14_2593520</name>
</gene>
<sequence>MDNISKLQQKLQDGVVAAQSQKGMELSERALIESSRVNEVKPQPDGDTKVEEKKEGEQSFKENKKNKAASENEDSSTDAEDDDFHDPFKGTIIDTKR</sequence>
<organism evidence="2">
    <name type="scientific">marine sediment metagenome</name>
    <dbReference type="NCBI Taxonomy" id="412755"/>
    <lineage>
        <taxon>unclassified sequences</taxon>
        <taxon>metagenomes</taxon>
        <taxon>ecological metagenomes</taxon>
    </lineage>
</organism>
<name>A0A0F9D3I7_9ZZZZ</name>
<feature type="compositionally biased region" description="Basic and acidic residues" evidence="1">
    <location>
        <begin position="25"/>
        <end position="70"/>
    </location>
</feature>
<reference evidence="2" key="1">
    <citation type="journal article" date="2015" name="Nature">
        <title>Complex archaea that bridge the gap between prokaryotes and eukaryotes.</title>
        <authorList>
            <person name="Spang A."/>
            <person name="Saw J.H."/>
            <person name="Jorgensen S.L."/>
            <person name="Zaremba-Niedzwiedzka K."/>
            <person name="Martijn J."/>
            <person name="Lind A.E."/>
            <person name="van Eijk R."/>
            <person name="Schleper C."/>
            <person name="Guy L."/>
            <person name="Ettema T.J."/>
        </authorList>
    </citation>
    <scope>NUCLEOTIDE SEQUENCE</scope>
</reference>
<dbReference type="AlphaFoldDB" id="A0A0F9D3I7"/>
<dbReference type="EMBL" id="LAZR01043602">
    <property type="protein sequence ID" value="KKL06688.1"/>
    <property type="molecule type" value="Genomic_DNA"/>
</dbReference>
<feature type="region of interest" description="Disordered" evidence="1">
    <location>
        <begin position="1"/>
        <end position="97"/>
    </location>
</feature>
<evidence type="ECO:0000256" key="1">
    <source>
        <dbReference type="SAM" id="MobiDB-lite"/>
    </source>
</evidence>